<dbReference type="Proteomes" id="UP000054874">
    <property type="component" value="Unassembled WGS sequence"/>
</dbReference>
<protein>
    <submittedName>
        <fullName evidence="1">Uncharacterized protein</fullName>
    </submittedName>
</protein>
<dbReference type="EMBL" id="LNAM01000002">
    <property type="protein sequence ID" value="KSV60531.1"/>
    <property type="molecule type" value="Genomic_DNA"/>
</dbReference>
<evidence type="ECO:0000313" key="1">
    <source>
        <dbReference type="EMBL" id="KSV60531.1"/>
    </source>
</evidence>
<evidence type="ECO:0000313" key="2">
    <source>
        <dbReference type="Proteomes" id="UP000054874"/>
    </source>
</evidence>
<dbReference type="AlphaFoldDB" id="A0A0V8QJG0"/>
<reference evidence="1 2" key="1">
    <citation type="submission" date="2015-11" db="EMBL/GenBank/DDBJ databases">
        <title>Butyribacter intestini gen. nov., sp. nov., a butyric acid-producing bacterium of the family Lachnospiraceae isolated from the human faeces.</title>
        <authorList>
            <person name="Zou Y."/>
            <person name="Xue W."/>
            <person name="Luo G."/>
            <person name="Lv M."/>
        </authorList>
    </citation>
    <scope>NUCLEOTIDE SEQUENCE [LARGE SCALE GENOMIC DNA]</scope>
    <source>
        <strain evidence="1 2">ACET-33324</strain>
    </source>
</reference>
<name>A0A0V8QJG0_9FIRM</name>
<organism evidence="1 2">
    <name type="scientific">Acetivibrio ethanolgignens</name>
    <dbReference type="NCBI Taxonomy" id="290052"/>
    <lineage>
        <taxon>Bacteria</taxon>
        <taxon>Bacillati</taxon>
        <taxon>Bacillota</taxon>
        <taxon>Clostridia</taxon>
        <taxon>Eubacteriales</taxon>
        <taxon>Oscillospiraceae</taxon>
        <taxon>Acetivibrio</taxon>
    </lineage>
</organism>
<gene>
    <name evidence="1" type="ORF">ASU35_04980</name>
</gene>
<keyword evidence="2" id="KW-1185">Reference proteome</keyword>
<proteinExistence type="predicted"/>
<comment type="caution">
    <text evidence="1">The sequence shown here is derived from an EMBL/GenBank/DDBJ whole genome shotgun (WGS) entry which is preliminary data.</text>
</comment>
<accession>A0A0V8QJG0</accession>
<sequence length="77" mass="8607">MVALFFAIPALRESISTHKVRAQLDIRDVILRGLGMCLQQANSIRVITKALLANLRSNNDCGLNAPLFKDEKKDDVR</sequence>
<dbReference type="STRING" id="290052.ASU35_04980"/>